<gene>
    <name evidence="3" type="ORF">PPENT_87.1.T0070226</name>
</gene>
<dbReference type="EMBL" id="CAJJDO010000007">
    <property type="protein sequence ID" value="CAD8138643.1"/>
    <property type="molecule type" value="Genomic_DNA"/>
</dbReference>
<evidence type="ECO:0000313" key="3">
    <source>
        <dbReference type="EMBL" id="CAD8138643.1"/>
    </source>
</evidence>
<comment type="caution">
    <text evidence="3">The sequence shown here is derived from an EMBL/GenBank/DDBJ whole genome shotgun (WGS) entry which is preliminary data.</text>
</comment>
<keyword evidence="2" id="KW-1133">Transmembrane helix</keyword>
<feature type="compositionally biased region" description="Low complexity" evidence="1">
    <location>
        <begin position="241"/>
        <end position="255"/>
    </location>
</feature>
<feature type="transmembrane region" description="Helical" evidence="2">
    <location>
        <begin position="368"/>
        <end position="387"/>
    </location>
</feature>
<keyword evidence="2" id="KW-0812">Transmembrane</keyword>
<evidence type="ECO:0000256" key="2">
    <source>
        <dbReference type="SAM" id="Phobius"/>
    </source>
</evidence>
<evidence type="ECO:0000313" key="4">
    <source>
        <dbReference type="Proteomes" id="UP000689195"/>
    </source>
</evidence>
<accession>A0A8S1SEM5</accession>
<keyword evidence="4" id="KW-1185">Reference proteome</keyword>
<name>A0A8S1SEM5_9CILI</name>
<organism evidence="3 4">
    <name type="scientific">Paramecium pentaurelia</name>
    <dbReference type="NCBI Taxonomy" id="43138"/>
    <lineage>
        <taxon>Eukaryota</taxon>
        <taxon>Sar</taxon>
        <taxon>Alveolata</taxon>
        <taxon>Ciliophora</taxon>
        <taxon>Intramacronucleata</taxon>
        <taxon>Oligohymenophorea</taxon>
        <taxon>Peniculida</taxon>
        <taxon>Parameciidae</taxon>
        <taxon>Paramecium</taxon>
    </lineage>
</organism>
<proteinExistence type="predicted"/>
<feature type="region of interest" description="Disordered" evidence="1">
    <location>
        <begin position="239"/>
        <end position="259"/>
    </location>
</feature>
<dbReference type="Proteomes" id="UP000689195">
    <property type="component" value="Unassembled WGS sequence"/>
</dbReference>
<evidence type="ECO:0000256" key="1">
    <source>
        <dbReference type="SAM" id="MobiDB-lite"/>
    </source>
</evidence>
<protein>
    <recommendedName>
        <fullName evidence="5">Transmembrane protein</fullName>
    </recommendedName>
</protein>
<sequence length="394" mass="46048">MLFKIDYSTIEQSKRILITNIAQFPILVRILDHDAYNFIPTFSLLKRDDCKYIQILKKQYLNDYRDIIIDAIEFDENKIDSFSVPPFWNEKVQGCLQTQSLSLPAASNVNKSNSQISQERLPSINQIFQDQKVVQINNDNTIKFNTQILKQNASNNESDQLINNQQRLNSLQSQQNNNSIKIEEDDKNQQITNHHILRNSTNSFESYHQIQTKTIQQPIITIPNDFNQFLDQIDCNTSPFQHLTPSQQQSQTHSQKNISDNAQQDLSLSDTTSIQRFEQQKQSYLQQSKSQFNEKPKLRVSQTLITHPKSVIESQKYQDQNKQIESQIYKQIAELKISKEALSTELQQLKFKALFHTKNKQSTYQYHIYIWHLLLTSVVFLIIGSVLKKMISLF</sequence>
<evidence type="ECO:0008006" key="5">
    <source>
        <dbReference type="Google" id="ProtNLM"/>
    </source>
</evidence>
<keyword evidence="2" id="KW-0472">Membrane</keyword>
<dbReference type="AlphaFoldDB" id="A0A8S1SEM5"/>
<dbReference type="OrthoDB" id="297478at2759"/>
<reference evidence="3" key="1">
    <citation type="submission" date="2021-01" db="EMBL/GenBank/DDBJ databases">
        <authorList>
            <consortium name="Genoscope - CEA"/>
            <person name="William W."/>
        </authorList>
    </citation>
    <scope>NUCLEOTIDE SEQUENCE</scope>
</reference>